<dbReference type="InterPro" id="IPR053146">
    <property type="entry name" value="QDO-like"/>
</dbReference>
<gene>
    <name evidence="2" type="ORF">SAMN06265355_113256</name>
</gene>
<dbReference type="RefSeq" id="WP_245919935.1">
    <property type="nucleotide sequence ID" value="NZ_FZNP01000013.1"/>
</dbReference>
<dbReference type="PANTHER" id="PTHR36440">
    <property type="entry name" value="PUTATIVE (AFU_ORTHOLOGUE AFUA_8G07350)-RELATED"/>
    <property type="match status" value="1"/>
</dbReference>
<evidence type="ECO:0000259" key="1">
    <source>
        <dbReference type="Pfam" id="PF07883"/>
    </source>
</evidence>
<keyword evidence="3" id="KW-1185">Reference proteome</keyword>
<evidence type="ECO:0000313" key="3">
    <source>
        <dbReference type="Proteomes" id="UP000198420"/>
    </source>
</evidence>
<dbReference type="SUPFAM" id="SSF51182">
    <property type="entry name" value="RmlC-like cupins"/>
    <property type="match status" value="1"/>
</dbReference>
<dbReference type="InterPro" id="IPR014710">
    <property type="entry name" value="RmlC-like_jellyroll"/>
</dbReference>
<protein>
    <submittedName>
        <fullName evidence="2">Cupin domain-containing protein</fullName>
    </submittedName>
</protein>
<evidence type="ECO:0000313" key="2">
    <source>
        <dbReference type="EMBL" id="SNS26705.1"/>
    </source>
</evidence>
<dbReference type="PANTHER" id="PTHR36440:SF1">
    <property type="entry name" value="PUTATIVE (AFU_ORTHOLOGUE AFUA_8G07350)-RELATED"/>
    <property type="match status" value="1"/>
</dbReference>
<dbReference type="InterPro" id="IPR011051">
    <property type="entry name" value="RmlC_Cupin_sf"/>
</dbReference>
<reference evidence="3" key="1">
    <citation type="submission" date="2017-06" db="EMBL/GenBank/DDBJ databases">
        <authorList>
            <person name="Varghese N."/>
            <person name="Submissions S."/>
        </authorList>
    </citation>
    <scope>NUCLEOTIDE SEQUENCE [LARGE SCALE GENOMIC DNA]</scope>
    <source>
        <strain evidence="3">DSM 44485</strain>
    </source>
</reference>
<dbReference type="Gene3D" id="2.60.120.10">
    <property type="entry name" value="Jelly Rolls"/>
    <property type="match status" value="1"/>
</dbReference>
<dbReference type="InterPro" id="IPR013096">
    <property type="entry name" value="Cupin_2"/>
</dbReference>
<dbReference type="Proteomes" id="UP000198420">
    <property type="component" value="Unassembled WGS sequence"/>
</dbReference>
<dbReference type="AlphaFoldDB" id="A0A239D2R5"/>
<sequence length="164" mass="17310">MTTNSSPPLVVSAEAAEVVDLPAGGAFTLLADAGDTAGALGANRLSMGTGRDGAKPHYHALSTELFYVLAGTIEFLVGDRMETVAEGGLVVVPPRLPHAFGAAPGSDADLLAVLTPGVERFGYFRHLARVPHGLEPFDGLLPEQDRYDVHFVDAARWTSLRTSR</sequence>
<feature type="domain" description="Cupin type-2" evidence="1">
    <location>
        <begin position="47"/>
        <end position="112"/>
    </location>
</feature>
<accession>A0A239D2R5</accession>
<dbReference type="Pfam" id="PF07883">
    <property type="entry name" value="Cupin_2"/>
    <property type="match status" value="1"/>
</dbReference>
<name>A0A239D2R5_9ACTN</name>
<proteinExistence type="predicted"/>
<dbReference type="EMBL" id="FZNP01000013">
    <property type="protein sequence ID" value="SNS26705.1"/>
    <property type="molecule type" value="Genomic_DNA"/>
</dbReference>
<organism evidence="2 3">
    <name type="scientific">Actinomadura mexicana</name>
    <dbReference type="NCBI Taxonomy" id="134959"/>
    <lineage>
        <taxon>Bacteria</taxon>
        <taxon>Bacillati</taxon>
        <taxon>Actinomycetota</taxon>
        <taxon>Actinomycetes</taxon>
        <taxon>Streptosporangiales</taxon>
        <taxon>Thermomonosporaceae</taxon>
        <taxon>Actinomadura</taxon>
    </lineage>
</organism>